<evidence type="ECO:0000313" key="3">
    <source>
        <dbReference type="Proteomes" id="UP000063063"/>
    </source>
</evidence>
<dbReference type="eggNOG" id="KOG1705">
    <property type="taxonomic scope" value="Eukaryota"/>
</dbReference>
<protein>
    <recommendedName>
        <fullName evidence="4">PHF5-like protein</fullName>
    </recommendedName>
</protein>
<dbReference type="Proteomes" id="UP000063063">
    <property type="component" value="Chromosome 35"/>
</dbReference>
<evidence type="ECO:0000256" key="1">
    <source>
        <dbReference type="ARBA" id="ARBA00008626"/>
    </source>
</evidence>
<dbReference type="RefSeq" id="XP_010703236.1">
    <property type="nucleotide sequence ID" value="XM_010704934.1"/>
</dbReference>
<dbReference type="KEGG" id="lpan:LPMP_352990"/>
<dbReference type="OrthoDB" id="10248186at2759"/>
<evidence type="ECO:0000313" key="2">
    <source>
        <dbReference type="EMBL" id="AIO02436.1"/>
    </source>
</evidence>
<reference evidence="2 3" key="1">
    <citation type="journal article" date="2015" name="Sci. Rep.">
        <title>The genome of Leishmania panamensis: insights into genomics of the L. (Viannia) subgenus.</title>
        <authorList>
            <person name="Llanes A."/>
            <person name="Restrepo C.M."/>
            <person name="Vecchio G.D."/>
            <person name="Anguizola F.J."/>
            <person name="Lleonart R."/>
        </authorList>
    </citation>
    <scope>NUCLEOTIDE SEQUENCE [LARGE SCALE GENOMIC DNA]</scope>
    <source>
        <strain evidence="2 3">MHOM/PA/94/PSC-1</strain>
    </source>
</reference>
<dbReference type="GO" id="GO:0000398">
    <property type="term" value="P:mRNA splicing, via spliceosome"/>
    <property type="evidence" value="ECO:0007669"/>
    <property type="project" value="InterPro"/>
</dbReference>
<dbReference type="EMBL" id="CP009404">
    <property type="protein sequence ID" value="AIO02436.1"/>
    <property type="molecule type" value="Genomic_DNA"/>
</dbReference>
<name>A0A088S2I4_LEIPA</name>
<organism evidence="2 3">
    <name type="scientific">Leishmania panamensis</name>
    <dbReference type="NCBI Taxonomy" id="5679"/>
    <lineage>
        <taxon>Eukaryota</taxon>
        <taxon>Discoba</taxon>
        <taxon>Euglenozoa</taxon>
        <taxon>Kinetoplastea</taxon>
        <taxon>Metakinetoplastina</taxon>
        <taxon>Trypanosomatida</taxon>
        <taxon>Trypanosomatidae</taxon>
        <taxon>Leishmaniinae</taxon>
        <taxon>Leishmania</taxon>
        <taxon>Leishmania guyanensis species complex</taxon>
    </lineage>
</organism>
<sequence length="113" mass="12708">MLRHSKDLQMCRKTAGTALGYVCHLHEGRCVICDLQFSEIVDTMHEAHLCEDCSVLATEGEEACIMCGSRRVTDVAYYCHYCVALEKDRDGCPRVLNQTRQQRLAALRAAVSQ</sequence>
<evidence type="ECO:0008006" key="4">
    <source>
        <dbReference type="Google" id="ProtNLM"/>
    </source>
</evidence>
<comment type="similarity">
    <text evidence="1">Belongs to the PHF5 family.</text>
</comment>
<gene>
    <name evidence="2" type="ORF">LPMP_352990</name>
</gene>
<dbReference type="PANTHER" id="PTHR13120">
    <property type="entry name" value="PHD FINGER-LIKE DOMAIN-CONTAINING PROTEIN 5A"/>
    <property type="match status" value="1"/>
</dbReference>
<dbReference type="VEuPathDB" id="TriTrypDB:LPMP_352990"/>
<dbReference type="PIRSF" id="PIRSF016468">
    <property type="entry name" value="PHF5"/>
    <property type="match status" value="1"/>
</dbReference>
<dbReference type="InterPro" id="IPR005345">
    <property type="entry name" value="PHF5"/>
</dbReference>
<accession>A0A088S2I4</accession>
<dbReference type="GeneID" id="22579328"/>
<dbReference type="AlphaFoldDB" id="A0A088S2I4"/>
<proteinExistence type="inferred from homology"/>
<keyword evidence="3" id="KW-1185">Reference proteome</keyword>
<dbReference type="VEuPathDB" id="TriTrypDB:LPAL13_350037400"/>
<dbReference type="Pfam" id="PF03660">
    <property type="entry name" value="PHF5"/>
    <property type="match status" value="1"/>
</dbReference>